<dbReference type="InterPro" id="IPR039426">
    <property type="entry name" value="TonB-dep_rcpt-like"/>
</dbReference>
<dbReference type="Gene3D" id="2.40.170.20">
    <property type="entry name" value="TonB-dependent receptor, beta-barrel domain"/>
    <property type="match status" value="1"/>
</dbReference>
<dbReference type="PROSITE" id="PS52016">
    <property type="entry name" value="TONB_DEPENDENT_REC_3"/>
    <property type="match status" value="1"/>
</dbReference>
<accession>A0ABS3C5J6</accession>
<gene>
    <name evidence="13" type="ORF">J0A68_10700</name>
</gene>
<comment type="similarity">
    <text evidence="8 9">Belongs to the TonB-dependent receptor family.</text>
</comment>
<keyword evidence="10" id="KW-0732">Signal</keyword>
<evidence type="ECO:0000256" key="5">
    <source>
        <dbReference type="ARBA" id="ARBA00023077"/>
    </source>
</evidence>
<evidence type="ECO:0000259" key="11">
    <source>
        <dbReference type="Pfam" id="PF00593"/>
    </source>
</evidence>
<dbReference type="InterPro" id="IPR037066">
    <property type="entry name" value="Plug_dom_sf"/>
</dbReference>
<dbReference type="RefSeq" id="WP_206578209.1">
    <property type="nucleotide sequence ID" value="NZ_JAFKCT010000004.1"/>
</dbReference>
<keyword evidence="13" id="KW-0675">Receptor</keyword>
<dbReference type="Pfam" id="PF07715">
    <property type="entry name" value="Plug"/>
    <property type="match status" value="1"/>
</dbReference>
<keyword evidence="7 8" id="KW-0998">Cell outer membrane</keyword>
<dbReference type="Gene3D" id="2.60.40.1120">
    <property type="entry name" value="Carboxypeptidase-like, regulatory domain"/>
    <property type="match status" value="1"/>
</dbReference>
<comment type="caution">
    <text evidence="13">The sequence shown here is derived from an EMBL/GenBank/DDBJ whole genome shotgun (WGS) entry which is preliminary data.</text>
</comment>
<dbReference type="InterPro" id="IPR036942">
    <property type="entry name" value="Beta-barrel_TonB_sf"/>
</dbReference>
<feature type="domain" description="TonB-dependent receptor-like beta-barrel" evidence="11">
    <location>
        <begin position="411"/>
        <end position="936"/>
    </location>
</feature>
<feature type="signal peptide" evidence="10">
    <location>
        <begin position="1"/>
        <end position="20"/>
    </location>
</feature>
<keyword evidence="2 8" id="KW-0813">Transport</keyword>
<dbReference type="EMBL" id="JAFKCT010000004">
    <property type="protein sequence ID" value="MBN7811426.1"/>
    <property type="molecule type" value="Genomic_DNA"/>
</dbReference>
<comment type="subcellular location">
    <subcellularLocation>
        <location evidence="1 8">Cell outer membrane</location>
        <topology evidence="1 8">Multi-pass membrane protein</topology>
    </subcellularLocation>
</comment>
<proteinExistence type="inferred from homology"/>
<evidence type="ECO:0000259" key="12">
    <source>
        <dbReference type="Pfam" id="PF07715"/>
    </source>
</evidence>
<evidence type="ECO:0000256" key="2">
    <source>
        <dbReference type="ARBA" id="ARBA00022448"/>
    </source>
</evidence>
<evidence type="ECO:0000256" key="6">
    <source>
        <dbReference type="ARBA" id="ARBA00023136"/>
    </source>
</evidence>
<dbReference type="InterPro" id="IPR023996">
    <property type="entry name" value="TonB-dep_OMP_SusC/RagA"/>
</dbReference>
<reference evidence="13 14" key="1">
    <citation type="submission" date="2021-03" db="EMBL/GenBank/DDBJ databases">
        <title>novel species isolated from a fishpond in China.</title>
        <authorList>
            <person name="Lu H."/>
            <person name="Cai Z."/>
        </authorList>
    </citation>
    <scope>NUCLEOTIDE SEQUENCE [LARGE SCALE GENOMIC DNA]</scope>
    <source>
        <strain evidence="13 14">H41</strain>
    </source>
</reference>
<evidence type="ECO:0000313" key="14">
    <source>
        <dbReference type="Proteomes" id="UP000664317"/>
    </source>
</evidence>
<protein>
    <submittedName>
        <fullName evidence="13">TonB-dependent receptor</fullName>
    </submittedName>
</protein>
<keyword evidence="3 8" id="KW-1134">Transmembrane beta strand</keyword>
<evidence type="ECO:0000256" key="1">
    <source>
        <dbReference type="ARBA" id="ARBA00004571"/>
    </source>
</evidence>
<name>A0ABS3C5J6_9BACT</name>
<feature type="chain" id="PRO_5046777739" evidence="10">
    <location>
        <begin position="21"/>
        <end position="996"/>
    </location>
</feature>
<evidence type="ECO:0000256" key="9">
    <source>
        <dbReference type="RuleBase" id="RU003357"/>
    </source>
</evidence>
<dbReference type="NCBIfam" id="TIGR04056">
    <property type="entry name" value="OMP_RagA_SusC"/>
    <property type="match status" value="1"/>
</dbReference>
<dbReference type="Proteomes" id="UP000664317">
    <property type="component" value="Unassembled WGS sequence"/>
</dbReference>
<organism evidence="13 14">
    <name type="scientific">Algoriphagus oliviformis</name>
    <dbReference type="NCBI Taxonomy" id="2811231"/>
    <lineage>
        <taxon>Bacteria</taxon>
        <taxon>Pseudomonadati</taxon>
        <taxon>Bacteroidota</taxon>
        <taxon>Cytophagia</taxon>
        <taxon>Cytophagales</taxon>
        <taxon>Cyclobacteriaceae</taxon>
        <taxon>Algoriphagus</taxon>
    </lineage>
</organism>
<dbReference type="Pfam" id="PF00593">
    <property type="entry name" value="TonB_dep_Rec_b-barrel"/>
    <property type="match status" value="1"/>
</dbReference>
<dbReference type="Pfam" id="PF13715">
    <property type="entry name" value="CarbopepD_reg_2"/>
    <property type="match status" value="1"/>
</dbReference>
<keyword evidence="14" id="KW-1185">Reference proteome</keyword>
<keyword evidence="6 8" id="KW-0472">Membrane</keyword>
<dbReference type="SUPFAM" id="SSF56935">
    <property type="entry name" value="Porins"/>
    <property type="match status" value="1"/>
</dbReference>
<dbReference type="InterPro" id="IPR000531">
    <property type="entry name" value="Beta-barrel_TonB"/>
</dbReference>
<evidence type="ECO:0000256" key="8">
    <source>
        <dbReference type="PROSITE-ProRule" id="PRU01360"/>
    </source>
</evidence>
<dbReference type="InterPro" id="IPR008969">
    <property type="entry name" value="CarboxyPept-like_regulatory"/>
</dbReference>
<dbReference type="InterPro" id="IPR012910">
    <property type="entry name" value="Plug_dom"/>
</dbReference>
<sequence length="996" mass="107587">MRKVLLLGLMLFFVGVSAFAQSRVITGTVTSVEDNLGVPGATVLVKGTTIGTATDIDGKYSINVPAGSNVLVFSFVGLASREVTIGNQTTINVAMEPDVQSLSEFVITSYGDQSKREMTGAVSSVRGEVFQDLPVQSFDRAMQGRIAGVQVTSSTGQPGGALNVRVRGVGSVNASNEPLYIVDGVQIAIGGVGSQSLAGQGSQNALASINPNDIESIEVLKDAASAAIYGAQAANGVVLITTKRGKKGKTNVRLSVQEGIVKPLNLYDVMDATQLATIKRDAYINAGLNPANAAATYGDPEDPNLESYNWVDELYRDARVSVYDLSISGGDDRTTFFLSGSYTDQEAQIIQSDYQRATGRLNLTHKPNQKFTVSAALSLAYQNTNGTIDRGNFVNGPFVAGYSARPNVPIYNEDGTFAAYPSNHLFGYNIVQGVYEELRNAKTVQSVSNLSLTYQFVPWLSWTSYFGLDFSDIQEINNRPSTIPVFSSYGGASVFTGRRNTNFNTNHNFNFNRKFNEVHTVSGVLGFEYKVGNGDTQSATGRGFPNPTLIYLQNAATPFAVNSNYTEYKRAGFFGQAKYDYDDRYTADVTLRRDGSSRFGSENKWGTFGALSVGWRLSSESFLQDVSWLDNLRVRASYGITGNSDIANFASRTLVGSSGQYLGNGGLTISQLGNDLLTWEEAHSMNVGVDGTMFNGRIIATVDFWRKDSKSLLFDTPLPVDSGFGTITRNTGEVRNQGIDIDLQTTNVVSGKFQWSTAFNITFLENELLSLYDGLDRIGNDLIVGRPIDFFYTNEYLGVNPANGLAMYSDNAGSYTYVVGESTLDYRGSALPSSYGGFTNTFSYGPLTLEVFFQGQFGNLVTNSDIYNLGAWGSGPDNQFVSQGDYWKQPGDITTVGKPYEGGQAPGTSNIGTFSTRLLSDGGYVRLKQVTLKYTLAGELASRIGMSNASVFVQGMNLATFTNYNGIDPEVNSVGTSTYGSYPNGKQITAGINLNF</sequence>
<evidence type="ECO:0000256" key="3">
    <source>
        <dbReference type="ARBA" id="ARBA00022452"/>
    </source>
</evidence>
<evidence type="ECO:0000313" key="13">
    <source>
        <dbReference type="EMBL" id="MBN7811426.1"/>
    </source>
</evidence>
<dbReference type="SUPFAM" id="SSF49464">
    <property type="entry name" value="Carboxypeptidase regulatory domain-like"/>
    <property type="match status" value="1"/>
</dbReference>
<dbReference type="Gene3D" id="2.170.130.10">
    <property type="entry name" value="TonB-dependent receptor, plug domain"/>
    <property type="match status" value="1"/>
</dbReference>
<evidence type="ECO:0000256" key="10">
    <source>
        <dbReference type="SAM" id="SignalP"/>
    </source>
</evidence>
<keyword evidence="5 9" id="KW-0798">TonB box</keyword>
<dbReference type="NCBIfam" id="TIGR04057">
    <property type="entry name" value="SusC_RagA_signa"/>
    <property type="match status" value="1"/>
</dbReference>
<keyword evidence="4 8" id="KW-0812">Transmembrane</keyword>
<dbReference type="InterPro" id="IPR023997">
    <property type="entry name" value="TonB-dep_OMP_SusC/RagA_CS"/>
</dbReference>
<evidence type="ECO:0000256" key="4">
    <source>
        <dbReference type="ARBA" id="ARBA00022692"/>
    </source>
</evidence>
<feature type="domain" description="TonB-dependent receptor plug" evidence="12">
    <location>
        <begin position="115"/>
        <end position="237"/>
    </location>
</feature>
<evidence type="ECO:0000256" key="7">
    <source>
        <dbReference type="ARBA" id="ARBA00023237"/>
    </source>
</evidence>